<gene>
    <name evidence="1" type="ORF">AFL01nite_21510</name>
</gene>
<reference evidence="1 2" key="1">
    <citation type="submission" date="2019-07" db="EMBL/GenBank/DDBJ databases">
        <title>Whole genome shotgun sequence of Aeromicrobium flavum NBRC 107625.</title>
        <authorList>
            <person name="Hosoyama A."/>
            <person name="Uohara A."/>
            <person name="Ohji S."/>
            <person name="Ichikawa N."/>
        </authorList>
    </citation>
    <scope>NUCLEOTIDE SEQUENCE [LARGE SCALE GENOMIC DNA]</scope>
    <source>
        <strain evidence="1 2">NBRC 107625</strain>
    </source>
</reference>
<dbReference type="EMBL" id="BJZQ01000011">
    <property type="protein sequence ID" value="GEO89824.1"/>
    <property type="molecule type" value="Genomic_DNA"/>
</dbReference>
<keyword evidence="2" id="KW-1185">Reference proteome</keyword>
<organism evidence="1 2">
    <name type="scientific">Aeromicrobium flavum</name>
    <dbReference type="NCBI Taxonomy" id="416568"/>
    <lineage>
        <taxon>Bacteria</taxon>
        <taxon>Bacillati</taxon>
        <taxon>Actinomycetota</taxon>
        <taxon>Actinomycetes</taxon>
        <taxon>Propionibacteriales</taxon>
        <taxon>Nocardioidaceae</taxon>
        <taxon>Aeromicrobium</taxon>
    </lineage>
</organism>
<name>A0A512HWJ8_9ACTN</name>
<dbReference type="Proteomes" id="UP000321769">
    <property type="component" value="Unassembled WGS sequence"/>
</dbReference>
<proteinExistence type="predicted"/>
<dbReference type="AlphaFoldDB" id="A0A512HWJ8"/>
<evidence type="ECO:0000313" key="2">
    <source>
        <dbReference type="Proteomes" id="UP000321769"/>
    </source>
</evidence>
<protein>
    <submittedName>
        <fullName evidence="1">Uncharacterized protein</fullName>
    </submittedName>
</protein>
<sequence>MRLTLLVFVMRKVTGEPAVTFFCVVLSRRATFFAVRAFTVTTADRRVAPDATARYREVPFGALTETRVEARIFRFATVRQVRFLPSQRWRRTDRLDLLGAVIRNFTRAPGETRVSDARSFSAGFAVAFVATATDGTWTPVAAGAPTAAVVDPTRARTRRLRMTKGPVVRV</sequence>
<accession>A0A512HWJ8</accession>
<evidence type="ECO:0000313" key="1">
    <source>
        <dbReference type="EMBL" id="GEO89824.1"/>
    </source>
</evidence>
<comment type="caution">
    <text evidence="1">The sequence shown here is derived from an EMBL/GenBank/DDBJ whole genome shotgun (WGS) entry which is preliminary data.</text>
</comment>